<dbReference type="Proteomes" id="UP001519460">
    <property type="component" value="Unassembled WGS sequence"/>
</dbReference>
<proteinExistence type="predicted"/>
<evidence type="ECO:0000256" key="1">
    <source>
        <dbReference type="SAM" id="MobiDB-lite"/>
    </source>
</evidence>
<reference evidence="2" key="3">
    <citation type="submission" date="2023-01" db="EMBL/GenBank/DDBJ databases">
        <authorList>
            <person name="Patra A."/>
        </authorList>
    </citation>
    <scope>NUCLEOTIDE SEQUENCE</scope>
    <source>
        <strain evidence="2">Wonlab-2016</strain>
        <tissue evidence="2">Foot muscle</tissue>
    </source>
</reference>
<dbReference type="EMBL" id="JACVVK020000306">
    <property type="protein sequence ID" value="KAK7479293.1"/>
    <property type="molecule type" value="Genomic_DNA"/>
</dbReference>
<reference evidence="2" key="1">
    <citation type="submission" date="2020-09" db="EMBL/GenBank/DDBJ databases">
        <authorList>
            <person name="Won Y."/>
        </authorList>
    </citation>
    <scope>NUCLEOTIDE SEQUENCE</scope>
    <source>
        <strain evidence="2">Wonlab-2016</strain>
        <tissue evidence="2">Foot muscle</tissue>
    </source>
</reference>
<name>A0ABD0JWN8_9CAEN</name>
<reference evidence="2 4" key="2">
    <citation type="journal article" date="2023" name="Sci. Data">
        <title>Genome assembly of the Korean intertidal mud-creeper Batillaria attramentaria.</title>
        <authorList>
            <person name="Patra A.K."/>
            <person name="Ho P.T."/>
            <person name="Jun S."/>
            <person name="Lee S.J."/>
            <person name="Kim Y."/>
            <person name="Won Y.J."/>
        </authorList>
    </citation>
    <scope>NUCLEOTIDE SEQUENCE [LARGE SCALE GENOMIC DNA]</scope>
    <source>
        <strain evidence="2">Wonlab-2016</strain>
    </source>
</reference>
<keyword evidence="4" id="KW-1185">Reference proteome</keyword>
<protein>
    <submittedName>
        <fullName evidence="2">Uncharacterized protein</fullName>
    </submittedName>
</protein>
<comment type="caution">
    <text evidence="2">The sequence shown here is derived from an EMBL/GenBank/DDBJ whole genome shotgun (WGS) entry which is preliminary data.</text>
</comment>
<dbReference type="AlphaFoldDB" id="A0ABD0JWN8"/>
<organism evidence="2 4">
    <name type="scientific">Batillaria attramentaria</name>
    <dbReference type="NCBI Taxonomy" id="370345"/>
    <lineage>
        <taxon>Eukaryota</taxon>
        <taxon>Metazoa</taxon>
        <taxon>Spiralia</taxon>
        <taxon>Lophotrochozoa</taxon>
        <taxon>Mollusca</taxon>
        <taxon>Gastropoda</taxon>
        <taxon>Caenogastropoda</taxon>
        <taxon>Sorbeoconcha</taxon>
        <taxon>Cerithioidea</taxon>
        <taxon>Batillariidae</taxon>
        <taxon>Batillaria</taxon>
    </lineage>
</organism>
<feature type="region of interest" description="Disordered" evidence="1">
    <location>
        <begin position="1"/>
        <end position="53"/>
    </location>
</feature>
<sequence length="163" mass="17669">MLSFSSSVQRRRQPDSHPLLCQPLLRGSPRDAARVHRAARPSHAGTRFPAQTGTRLEPETIARWVVTAPGRARVTLGSDLINCGVGRPGPGNILIEAKDKIKVIVNALRHFGQHSRDARLAHRSHGPDVSTSGPRDGHALLVYKLLQACTAPGRRLLYNTGGS</sequence>
<gene>
    <name evidence="3" type="ORF">BaRGS_00029463</name>
    <name evidence="2" type="ORF">BaRGS_00029595</name>
</gene>
<evidence type="ECO:0000313" key="3">
    <source>
        <dbReference type="EMBL" id="KAK7479293.1"/>
    </source>
</evidence>
<accession>A0ABD0JWN8</accession>
<dbReference type="EMBL" id="JACVVK020000309">
    <property type="protein sequence ID" value="KAK7479154.1"/>
    <property type="molecule type" value="Genomic_DNA"/>
</dbReference>
<evidence type="ECO:0000313" key="2">
    <source>
        <dbReference type="EMBL" id="KAK7479154.1"/>
    </source>
</evidence>
<evidence type="ECO:0000313" key="4">
    <source>
        <dbReference type="Proteomes" id="UP001519460"/>
    </source>
</evidence>